<evidence type="ECO:0000256" key="6">
    <source>
        <dbReference type="SAM" id="Phobius"/>
    </source>
</evidence>
<dbReference type="Proteomes" id="UP001348817">
    <property type="component" value="Chromosome"/>
</dbReference>
<dbReference type="KEGG" id="fax:FUAX_03050"/>
<dbReference type="InterPro" id="IPR003740">
    <property type="entry name" value="YitT"/>
</dbReference>
<dbReference type="InterPro" id="IPR015867">
    <property type="entry name" value="N-reg_PII/ATP_PRibTrfase_C"/>
</dbReference>
<dbReference type="InterPro" id="IPR051461">
    <property type="entry name" value="UPF0750_membrane"/>
</dbReference>
<evidence type="ECO:0000256" key="5">
    <source>
        <dbReference type="ARBA" id="ARBA00023136"/>
    </source>
</evidence>
<feature type="domain" description="DUF2179" evidence="7">
    <location>
        <begin position="246"/>
        <end position="287"/>
    </location>
</feature>
<comment type="subcellular location">
    <subcellularLocation>
        <location evidence="1">Cell membrane</location>
        <topology evidence="1">Multi-pass membrane protein</topology>
    </subcellularLocation>
</comment>
<name>A0AAU9CDL7_9BACT</name>
<dbReference type="Pfam" id="PF10035">
    <property type="entry name" value="DUF2179"/>
    <property type="match status" value="1"/>
</dbReference>
<dbReference type="EMBL" id="AP025314">
    <property type="protein sequence ID" value="BDD07873.1"/>
    <property type="molecule type" value="Genomic_DNA"/>
</dbReference>
<feature type="transmembrane region" description="Helical" evidence="6">
    <location>
        <begin position="128"/>
        <end position="151"/>
    </location>
</feature>
<accession>A0AAU9CDL7</accession>
<dbReference type="InterPro" id="IPR019264">
    <property type="entry name" value="DUF2179"/>
</dbReference>
<feature type="transmembrane region" description="Helical" evidence="6">
    <location>
        <begin position="20"/>
        <end position="43"/>
    </location>
</feature>
<feature type="transmembrane region" description="Helical" evidence="6">
    <location>
        <begin position="90"/>
        <end position="108"/>
    </location>
</feature>
<keyword evidence="9" id="KW-1185">Reference proteome</keyword>
<feature type="transmembrane region" description="Helical" evidence="6">
    <location>
        <begin position="63"/>
        <end position="83"/>
    </location>
</feature>
<evidence type="ECO:0000259" key="7">
    <source>
        <dbReference type="Pfam" id="PF10035"/>
    </source>
</evidence>
<dbReference type="Pfam" id="PF02588">
    <property type="entry name" value="YitT_membrane"/>
    <property type="match status" value="1"/>
</dbReference>
<dbReference type="Gene3D" id="3.30.70.120">
    <property type="match status" value="1"/>
</dbReference>
<dbReference type="AlphaFoldDB" id="A0AAU9CDL7"/>
<evidence type="ECO:0000256" key="1">
    <source>
        <dbReference type="ARBA" id="ARBA00004651"/>
    </source>
</evidence>
<dbReference type="PIRSF" id="PIRSF006483">
    <property type="entry name" value="Membrane_protein_YitT"/>
    <property type="match status" value="1"/>
</dbReference>
<gene>
    <name evidence="8" type="ORF">FUAX_03050</name>
</gene>
<keyword evidence="3 6" id="KW-0812">Transmembrane</keyword>
<dbReference type="RefSeq" id="WP_338393171.1">
    <property type="nucleotide sequence ID" value="NZ_AP025314.1"/>
</dbReference>
<keyword evidence="4 6" id="KW-1133">Transmembrane helix</keyword>
<keyword evidence="2" id="KW-1003">Cell membrane</keyword>
<feature type="transmembrane region" description="Helical" evidence="6">
    <location>
        <begin position="184"/>
        <end position="202"/>
    </location>
</feature>
<evidence type="ECO:0000256" key="4">
    <source>
        <dbReference type="ARBA" id="ARBA00022989"/>
    </source>
</evidence>
<evidence type="ECO:0000256" key="3">
    <source>
        <dbReference type="ARBA" id="ARBA00022692"/>
    </source>
</evidence>
<proteinExistence type="predicted"/>
<dbReference type="GO" id="GO:0005886">
    <property type="term" value="C:plasma membrane"/>
    <property type="evidence" value="ECO:0007669"/>
    <property type="project" value="UniProtKB-SubCell"/>
</dbReference>
<protein>
    <submittedName>
        <fullName evidence="8">Membrane protein</fullName>
    </submittedName>
</protein>
<dbReference type="PANTHER" id="PTHR33545:SF5">
    <property type="entry name" value="UPF0750 MEMBRANE PROTEIN YITT"/>
    <property type="match status" value="1"/>
</dbReference>
<sequence length="288" mass="31563">MEEQVTKKRGDSLSLLFREYILITVGVVLAALGITAFFAPAQISYGGLTGISLLAYFATGIPIWIPYILINIVIVITGFFTLGSRLATKTVYTIVLYAISLSILQHHFSGRIAQDTLINALAGGVLNGAGFALVFLQNGALGGIGIISMVVHKYTGICYARIMFGFRALVLFGTYFVFQSFEAVLYALIAIFVSTYTMDYVLTGFRGTLQLFIFSPHYKKISEDLKSQYSENVSLLPTESWFSEEGERSQLLMVVVTKDQYGAVKNIVKSHDESAHIVVSPVSGKMGK</sequence>
<organism evidence="8 9">
    <name type="scientific">Fulvitalea axinellae</name>
    <dbReference type="NCBI Taxonomy" id="1182444"/>
    <lineage>
        <taxon>Bacteria</taxon>
        <taxon>Pseudomonadati</taxon>
        <taxon>Bacteroidota</taxon>
        <taxon>Cytophagia</taxon>
        <taxon>Cytophagales</taxon>
        <taxon>Persicobacteraceae</taxon>
        <taxon>Fulvitalea</taxon>
    </lineage>
</organism>
<dbReference type="PANTHER" id="PTHR33545">
    <property type="entry name" value="UPF0750 MEMBRANE PROTEIN YITT-RELATED"/>
    <property type="match status" value="1"/>
</dbReference>
<evidence type="ECO:0000313" key="8">
    <source>
        <dbReference type="EMBL" id="BDD07873.1"/>
    </source>
</evidence>
<keyword evidence="5 6" id="KW-0472">Membrane</keyword>
<evidence type="ECO:0000313" key="9">
    <source>
        <dbReference type="Proteomes" id="UP001348817"/>
    </source>
</evidence>
<reference evidence="8 9" key="1">
    <citation type="submission" date="2021-12" db="EMBL/GenBank/DDBJ databases">
        <title>Genome sequencing of bacteria with rrn-lacking chromosome and rrn-plasmid.</title>
        <authorList>
            <person name="Anda M."/>
            <person name="Iwasaki W."/>
        </authorList>
    </citation>
    <scope>NUCLEOTIDE SEQUENCE [LARGE SCALE GENOMIC DNA]</scope>
    <source>
        <strain evidence="8 9">DSM 100852</strain>
    </source>
</reference>
<feature type="transmembrane region" description="Helical" evidence="6">
    <location>
        <begin position="158"/>
        <end position="178"/>
    </location>
</feature>
<evidence type="ECO:0000256" key="2">
    <source>
        <dbReference type="ARBA" id="ARBA00022475"/>
    </source>
</evidence>